<comment type="caution">
    <text evidence="1">The sequence shown here is derived from an EMBL/GenBank/DDBJ whole genome shotgun (WGS) entry which is preliminary data.</text>
</comment>
<accession>A0ABV1IQ77</accession>
<sequence length="93" mass="10891">MKRNQNFDHNRSQKVLSCRYNMDINRVEARFEDGTILSIDCIAIEDEYGNTPAQRAELDWLLYNKPLEYAQLVLGDEIEHYLSLGCDHGRLED</sequence>
<name>A0ABV1IQ77_9FIRM</name>
<reference evidence="1 2" key="1">
    <citation type="submission" date="2024-04" db="EMBL/GenBank/DDBJ databases">
        <title>Human intestinal bacterial collection.</title>
        <authorList>
            <person name="Pauvert C."/>
            <person name="Hitch T.C.A."/>
            <person name="Clavel T."/>
        </authorList>
    </citation>
    <scope>NUCLEOTIDE SEQUENCE [LARGE SCALE GENOMIC DNA]</scope>
    <source>
        <strain evidence="1 2">CLA-AA-H236</strain>
    </source>
</reference>
<dbReference type="RefSeq" id="WP_227624235.1">
    <property type="nucleotide sequence ID" value="NZ_JBBNIB010000153.1"/>
</dbReference>
<dbReference type="Proteomes" id="UP001439984">
    <property type="component" value="Unassembled WGS sequence"/>
</dbReference>
<dbReference type="EMBL" id="JBBNIB010000153">
    <property type="protein sequence ID" value="MEQ2688993.1"/>
    <property type="molecule type" value="Genomic_DNA"/>
</dbReference>
<proteinExistence type="predicted"/>
<organism evidence="1 2">
    <name type="scientific">Faecalibacterium longum</name>
    <dbReference type="NCBI Taxonomy" id="1851428"/>
    <lineage>
        <taxon>Bacteria</taxon>
        <taxon>Bacillati</taxon>
        <taxon>Bacillota</taxon>
        <taxon>Clostridia</taxon>
        <taxon>Eubacteriales</taxon>
        <taxon>Oscillospiraceae</taxon>
        <taxon>Faecalibacterium</taxon>
    </lineage>
</organism>
<protein>
    <submittedName>
        <fullName evidence="1">DUF6061 family protein</fullName>
    </submittedName>
</protein>
<evidence type="ECO:0000313" key="1">
    <source>
        <dbReference type="EMBL" id="MEQ2688993.1"/>
    </source>
</evidence>
<dbReference type="Pfam" id="PF19537">
    <property type="entry name" value="DUF6061"/>
    <property type="match status" value="1"/>
</dbReference>
<dbReference type="InterPro" id="IPR045705">
    <property type="entry name" value="DUF6061"/>
</dbReference>
<keyword evidence="2" id="KW-1185">Reference proteome</keyword>
<evidence type="ECO:0000313" key="2">
    <source>
        <dbReference type="Proteomes" id="UP001439984"/>
    </source>
</evidence>
<gene>
    <name evidence="1" type="ORF">AAAU72_12570</name>
</gene>